<dbReference type="RefSeq" id="WP_419152202.1">
    <property type="nucleotide sequence ID" value="NZ_JAUSTR010000008.1"/>
</dbReference>
<dbReference type="Proteomes" id="UP001225646">
    <property type="component" value="Unassembled WGS sequence"/>
</dbReference>
<keyword evidence="2" id="KW-0328">Glycosyltransferase</keyword>
<protein>
    <submittedName>
        <fullName evidence="5">UDP-N-acetylglucosamine:LPS N-acetylglucosamine transferase</fullName>
    </submittedName>
</protein>
<proteinExistence type="inferred from homology"/>
<dbReference type="Pfam" id="PF06925">
    <property type="entry name" value="MGDG_synth"/>
    <property type="match status" value="1"/>
</dbReference>
<evidence type="ECO:0000313" key="5">
    <source>
        <dbReference type="EMBL" id="MDQ0162961.1"/>
    </source>
</evidence>
<dbReference type="EMBL" id="JAUSTR010000008">
    <property type="protein sequence ID" value="MDQ0162961.1"/>
    <property type="molecule type" value="Genomic_DNA"/>
</dbReference>
<keyword evidence="3 5" id="KW-0808">Transferase</keyword>
<keyword evidence="6" id="KW-1185">Reference proteome</keyword>
<dbReference type="InterPro" id="IPR009695">
    <property type="entry name" value="Diacylglyc_glucosyltr_N"/>
</dbReference>
<sequence length="364" mass="42785">MKRVLLMPFLHIPTGHHHVADTIINELQDFPCQTKKIDIFSYRSNVLESISTFIYLKWIQSFPKSYSFVYRRMACRKTENRKNYKLYEMFYLQAMKDIIEHHAPHIVFCTHALPSYMLNKMKHQYPSMKIVNVYTDYFVNEIWGIHKIDFHLAPCMEVKKDLISLGVQEEKIYVTGIPIHRTYFHKSVSSPSFYHRVLIMGGTLGVGNIKKFIQHLKPKGRIKYFVLCGRNQALYKYIHNLHNPYITPLPFIREKSAMNDLYTSVSAVITKPGGVTISECIEKRVPIFVFDTLPGQEEINFQKLKKEGIVVPLTNWNMIDVENELLKFLNNEMVLKQYQEKLNEFQSSRSHNLKDFLDMVMNGC</sequence>
<organism evidence="5 6">
    <name type="scientific">Aeribacillus alveayuensis</name>
    <dbReference type="NCBI Taxonomy" id="279215"/>
    <lineage>
        <taxon>Bacteria</taxon>
        <taxon>Bacillati</taxon>
        <taxon>Bacillota</taxon>
        <taxon>Bacilli</taxon>
        <taxon>Bacillales</taxon>
        <taxon>Bacillaceae</taxon>
        <taxon>Aeribacillus</taxon>
    </lineage>
</organism>
<evidence type="ECO:0000256" key="3">
    <source>
        <dbReference type="ARBA" id="ARBA00022679"/>
    </source>
</evidence>
<evidence type="ECO:0000256" key="1">
    <source>
        <dbReference type="ARBA" id="ARBA00006962"/>
    </source>
</evidence>
<comment type="caution">
    <text evidence="5">The sequence shown here is derived from an EMBL/GenBank/DDBJ whole genome shotgun (WGS) entry which is preliminary data.</text>
</comment>
<gene>
    <name evidence="5" type="ORF">J2S06_002038</name>
</gene>
<reference evidence="5 6" key="1">
    <citation type="submission" date="2023-07" db="EMBL/GenBank/DDBJ databases">
        <title>Genomic Encyclopedia of Type Strains, Phase IV (KMG-IV): sequencing the most valuable type-strain genomes for metagenomic binning, comparative biology and taxonomic classification.</title>
        <authorList>
            <person name="Goeker M."/>
        </authorList>
    </citation>
    <scope>NUCLEOTIDE SEQUENCE [LARGE SCALE GENOMIC DNA]</scope>
    <source>
        <strain evidence="5 6">DSM 19092</strain>
    </source>
</reference>
<dbReference type="GO" id="GO:0016740">
    <property type="term" value="F:transferase activity"/>
    <property type="evidence" value="ECO:0007669"/>
    <property type="project" value="UniProtKB-KW"/>
</dbReference>
<evidence type="ECO:0000256" key="2">
    <source>
        <dbReference type="ARBA" id="ARBA00022676"/>
    </source>
</evidence>
<evidence type="ECO:0000313" key="6">
    <source>
        <dbReference type="Proteomes" id="UP001225646"/>
    </source>
</evidence>
<dbReference type="SUPFAM" id="SSF53756">
    <property type="entry name" value="UDP-Glycosyltransferase/glycogen phosphorylase"/>
    <property type="match status" value="1"/>
</dbReference>
<name>A0ABT9VPR3_9BACI</name>
<feature type="domain" description="Diacylglycerol glucosyltransferase N-terminal" evidence="4">
    <location>
        <begin position="16"/>
        <end position="179"/>
    </location>
</feature>
<evidence type="ECO:0000259" key="4">
    <source>
        <dbReference type="Pfam" id="PF06925"/>
    </source>
</evidence>
<comment type="similarity">
    <text evidence="1">Belongs to the glycosyltransferase 28 family.</text>
</comment>
<dbReference type="Gene3D" id="3.40.50.2000">
    <property type="entry name" value="Glycogen Phosphorylase B"/>
    <property type="match status" value="1"/>
</dbReference>
<accession>A0ABT9VPR3</accession>
<dbReference type="PANTHER" id="PTHR43025:SF3">
    <property type="entry name" value="MONOGALACTOSYLDIACYLGLYCEROL SYNTHASE 1, CHLOROPLASTIC"/>
    <property type="match status" value="1"/>
</dbReference>
<dbReference type="InterPro" id="IPR050519">
    <property type="entry name" value="Glycosyltransf_28_UgtP"/>
</dbReference>
<dbReference type="PANTHER" id="PTHR43025">
    <property type="entry name" value="MONOGALACTOSYLDIACYLGLYCEROL SYNTHASE"/>
    <property type="match status" value="1"/>
</dbReference>